<organism evidence="8">
    <name type="scientific">freshwater metagenome</name>
    <dbReference type="NCBI Taxonomy" id="449393"/>
    <lineage>
        <taxon>unclassified sequences</taxon>
        <taxon>metagenomes</taxon>
        <taxon>ecological metagenomes</taxon>
    </lineage>
</organism>
<evidence type="ECO:0000259" key="3">
    <source>
        <dbReference type="Pfam" id="PF02550"/>
    </source>
</evidence>
<dbReference type="Gene3D" id="3.40.1080.20">
    <property type="entry name" value="Acetyl-CoA hydrolase/transferase C-terminal domain"/>
    <property type="match status" value="1"/>
</dbReference>
<dbReference type="Gene3D" id="3.30.750.70">
    <property type="entry name" value="4-hydroxybutyrate coenzyme like domains"/>
    <property type="match status" value="1"/>
</dbReference>
<evidence type="ECO:0000256" key="1">
    <source>
        <dbReference type="ARBA" id="ARBA00009632"/>
    </source>
</evidence>
<feature type="domain" description="Acetyl-CoA hydrolase/transferase C-terminal" evidence="4">
    <location>
        <begin position="285"/>
        <end position="438"/>
    </location>
</feature>
<dbReference type="InterPro" id="IPR026888">
    <property type="entry name" value="AcetylCoA_hyd_C"/>
</dbReference>
<accession>A0A6J7C8C4</accession>
<evidence type="ECO:0000313" key="10">
    <source>
        <dbReference type="EMBL" id="CAB4972671.1"/>
    </source>
</evidence>
<dbReference type="EMBL" id="CAEZYF010000015">
    <property type="protein sequence ID" value="CAB4733259.1"/>
    <property type="molecule type" value="Genomic_DNA"/>
</dbReference>
<proteinExistence type="inferred from homology"/>
<dbReference type="PANTHER" id="PTHR21432:SF20">
    <property type="entry name" value="ACETYL-COA HYDROLASE"/>
    <property type="match status" value="1"/>
</dbReference>
<dbReference type="Pfam" id="PF13336">
    <property type="entry name" value="AcetylCoA_hyd_C"/>
    <property type="match status" value="1"/>
</dbReference>
<dbReference type="InterPro" id="IPR046433">
    <property type="entry name" value="ActCoA_hydro"/>
</dbReference>
<dbReference type="Gene3D" id="3.40.1080.10">
    <property type="entry name" value="Glutaconate Coenzyme A-transferase"/>
    <property type="match status" value="1"/>
</dbReference>
<dbReference type="EMBL" id="CAFBMT010000021">
    <property type="protein sequence ID" value="CAB4949911.1"/>
    <property type="molecule type" value="Genomic_DNA"/>
</dbReference>
<evidence type="ECO:0000313" key="6">
    <source>
        <dbReference type="EMBL" id="CAB4733259.1"/>
    </source>
</evidence>
<evidence type="ECO:0000313" key="9">
    <source>
        <dbReference type="EMBL" id="CAB4949911.1"/>
    </source>
</evidence>
<evidence type="ECO:0000259" key="4">
    <source>
        <dbReference type="Pfam" id="PF13336"/>
    </source>
</evidence>
<dbReference type="EMBL" id="CAFBOL010000004">
    <property type="protein sequence ID" value="CAB4972671.1"/>
    <property type="molecule type" value="Genomic_DNA"/>
</dbReference>
<sequence>MAACGGVLTRLDPALNHSPIPNCSASADAVLEHIRPHSDIVVPLGAGEPVALMDAIEAAAARGDIEGIAVHQMHALHDRPYLHGAYPDRLRHIAYFLSQVTRPCYVAGTVELVPNHFSEVYGHIARRTNDPLVIASASPPDRHGYFSLGVTADYTSSFIGRGRFFLEVNSRMPRTFGRNQIHISQVEGWISNERELDEVQPPALDALDHTIAGYVADRIADGACLQTGIGAIPNAIMSALSHHRDLGVHTELLSNGLVDLVEQGVVNGVRKLHNRTKVVGTFALGTRRLYDFLHENTAVELWSARYVNDPRLLSRERNFVSINATLSVDFLGQCASETLNGSYYSSSGGQVDFARGAMYSEGGQGFIVLHSTAKHGSVSRIVPQFAPGEVVTLSKNTVDKVVTEYGVAELRAKTVRERASALIAIAHPDHRDHLTHEARRLGYV</sequence>
<name>A0A6J7C8C4_9ZZZZ</name>
<dbReference type="EMBL" id="CAFBIY010000279">
    <property type="protein sequence ID" value="CAB4853551.1"/>
    <property type="molecule type" value="Genomic_DNA"/>
</dbReference>
<protein>
    <submittedName>
        <fullName evidence="8">Unannotated protein</fullName>
    </submittedName>
</protein>
<comment type="similarity">
    <text evidence="1">Belongs to the acetyl-CoA hydrolase/transferase family.</text>
</comment>
<dbReference type="InterPro" id="IPR038460">
    <property type="entry name" value="AcetylCoA_hyd_C_sf"/>
</dbReference>
<evidence type="ECO:0000313" key="5">
    <source>
        <dbReference type="EMBL" id="CAB4364332.1"/>
    </source>
</evidence>
<dbReference type="EMBL" id="CAFAAV010000009">
    <property type="protein sequence ID" value="CAB4802782.1"/>
    <property type="molecule type" value="Genomic_DNA"/>
</dbReference>
<dbReference type="AlphaFoldDB" id="A0A6J7C8C4"/>
<dbReference type="PANTHER" id="PTHR21432">
    <property type="entry name" value="ACETYL-COA HYDROLASE-RELATED"/>
    <property type="match status" value="1"/>
</dbReference>
<dbReference type="EMBL" id="CAESGF010000012">
    <property type="protein sequence ID" value="CAB4364332.1"/>
    <property type="molecule type" value="Genomic_DNA"/>
</dbReference>
<dbReference type="GO" id="GO:0006083">
    <property type="term" value="P:acetate metabolic process"/>
    <property type="evidence" value="ECO:0007669"/>
    <property type="project" value="InterPro"/>
</dbReference>
<dbReference type="SUPFAM" id="SSF100950">
    <property type="entry name" value="NagB/RpiA/CoA transferase-like"/>
    <property type="match status" value="2"/>
</dbReference>
<keyword evidence="2" id="KW-0808">Transferase</keyword>
<evidence type="ECO:0000313" key="8">
    <source>
        <dbReference type="EMBL" id="CAB4853551.1"/>
    </source>
</evidence>
<feature type="domain" description="Acetyl-CoA hydrolase/transferase N-terminal" evidence="3">
    <location>
        <begin position="78"/>
        <end position="190"/>
    </location>
</feature>
<dbReference type="GO" id="GO:0008775">
    <property type="term" value="F:acetate CoA-transferase activity"/>
    <property type="evidence" value="ECO:0007669"/>
    <property type="project" value="InterPro"/>
</dbReference>
<evidence type="ECO:0000313" key="7">
    <source>
        <dbReference type="EMBL" id="CAB4802782.1"/>
    </source>
</evidence>
<dbReference type="InterPro" id="IPR003702">
    <property type="entry name" value="ActCoA_hydro_N"/>
</dbReference>
<gene>
    <name evidence="6" type="ORF">UFOPK2656_02283</name>
    <name evidence="7" type="ORF">UFOPK3099_00217</name>
    <name evidence="8" type="ORF">UFOPK3267_03083</name>
    <name evidence="9" type="ORF">UFOPK3651_02772</name>
    <name evidence="10" type="ORF">UFOPK3931_00257</name>
    <name evidence="5" type="ORF">UFOPK4189_02095</name>
</gene>
<reference evidence="8" key="1">
    <citation type="submission" date="2020-05" db="EMBL/GenBank/DDBJ databases">
        <authorList>
            <person name="Chiriac C."/>
            <person name="Salcher M."/>
            <person name="Ghai R."/>
            <person name="Kavagutti S V."/>
        </authorList>
    </citation>
    <scope>NUCLEOTIDE SEQUENCE</scope>
</reference>
<dbReference type="InterPro" id="IPR037171">
    <property type="entry name" value="NagB/RpiA_transferase-like"/>
</dbReference>
<evidence type="ECO:0000256" key="2">
    <source>
        <dbReference type="ARBA" id="ARBA00022679"/>
    </source>
</evidence>
<dbReference type="Pfam" id="PF02550">
    <property type="entry name" value="AcetylCoA_hydro"/>
    <property type="match status" value="1"/>
</dbReference>